<dbReference type="EMBL" id="BSDI01000021">
    <property type="protein sequence ID" value="GLH99122.1"/>
    <property type="molecule type" value="Genomic_DNA"/>
</dbReference>
<dbReference type="RefSeq" id="WP_281898568.1">
    <property type="nucleotide sequence ID" value="NZ_BSDI01000021.1"/>
</dbReference>
<organism evidence="1 2">
    <name type="scientific">Phytohabitans aurantiacus</name>
    <dbReference type="NCBI Taxonomy" id="3016789"/>
    <lineage>
        <taxon>Bacteria</taxon>
        <taxon>Bacillati</taxon>
        <taxon>Actinomycetota</taxon>
        <taxon>Actinomycetes</taxon>
        <taxon>Micromonosporales</taxon>
        <taxon>Micromonosporaceae</taxon>
    </lineage>
</organism>
<sequence length="126" mass="13370">MTEPPIRLVLDATAVVAYGVGNVAVGEIIAEVADEDAGIAVPDICLIDGARQLDRDNWHVLDLLLAHSHVERLELPEDWRDVSAAARLLGSTSRAVAMLAAVDLRAYVLTAEPEAYGAEAAPVIGF</sequence>
<comment type="caution">
    <text evidence="1">The sequence shown here is derived from an EMBL/GenBank/DDBJ whole genome shotgun (WGS) entry which is preliminary data.</text>
</comment>
<evidence type="ECO:0000313" key="2">
    <source>
        <dbReference type="Proteomes" id="UP001144280"/>
    </source>
</evidence>
<evidence type="ECO:0008006" key="3">
    <source>
        <dbReference type="Google" id="ProtNLM"/>
    </source>
</evidence>
<protein>
    <recommendedName>
        <fullName evidence="3">PIN domain-containing protein</fullName>
    </recommendedName>
</protein>
<dbReference type="Proteomes" id="UP001144280">
    <property type="component" value="Unassembled WGS sequence"/>
</dbReference>
<proteinExistence type="predicted"/>
<accession>A0ABQ5QXW8</accession>
<evidence type="ECO:0000313" key="1">
    <source>
        <dbReference type="EMBL" id="GLH99122.1"/>
    </source>
</evidence>
<name>A0ABQ5QXW8_9ACTN</name>
<keyword evidence="2" id="KW-1185">Reference proteome</keyword>
<reference evidence="1" key="1">
    <citation type="submission" date="2022-12" db="EMBL/GenBank/DDBJ databases">
        <title>New Phytohabitans aurantiacus sp. RD004123 nov., an actinomycete isolated from soil.</title>
        <authorList>
            <person name="Triningsih D.W."/>
            <person name="Harunari E."/>
            <person name="Igarashi Y."/>
        </authorList>
    </citation>
    <scope>NUCLEOTIDE SEQUENCE</scope>
    <source>
        <strain evidence="1">RD004123</strain>
    </source>
</reference>
<gene>
    <name evidence="1" type="ORF">Pa4123_43970</name>
</gene>